<evidence type="ECO:0000256" key="3">
    <source>
        <dbReference type="SAM" id="SignalP"/>
    </source>
</evidence>
<reference evidence="4" key="1">
    <citation type="submission" date="2024-06" db="EMBL/GenBank/DDBJ databases">
        <authorList>
            <person name="Liu X."/>
            <person name="Lenzi L."/>
            <person name="Haldenby T S."/>
            <person name="Uol C."/>
        </authorList>
    </citation>
    <scope>NUCLEOTIDE SEQUENCE</scope>
</reference>
<feature type="compositionally biased region" description="Polar residues" evidence="1">
    <location>
        <begin position="519"/>
        <end position="547"/>
    </location>
</feature>
<proteinExistence type="predicted"/>
<evidence type="ECO:0000313" key="4">
    <source>
        <dbReference type="EMBL" id="CAL5132067.1"/>
    </source>
</evidence>
<dbReference type="Proteomes" id="UP001497525">
    <property type="component" value="Unassembled WGS sequence"/>
</dbReference>
<keyword evidence="3" id="KW-0732">Signal</keyword>
<feature type="region of interest" description="Disordered" evidence="1">
    <location>
        <begin position="516"/>
        <end position="643"/>
    </location>
</feature>
<feature type="region of interest" description="Disordered" evidence="1">
    <location>
        <begin position="171"/>
        <end position="211"/>
    </location>
</feature>
<keyword evidence="2" id="KW-1133">Transmembrane helix</keyword>
<dbReference type="AlphaFoldDB" id="A0AAV2T9D7"/>
<feature type="chain" id="PRO_5043774651" evidence="3">
    <location>
        <begin position="27"/>
        <end position="643"/>
    </location>
</feature>
<gene>
    <name evidence="4" type="ORF">CDAUBV1_LOCUS4581</name>
</gene>
<sequence>MDPAQHGSLFLLLLLINFDIFHQAHSQKMIYENSLRASRALRHGRVPYSSQQEFKLELQASHNPKYTELSCIVDNPRPNTEVFFQCPALGDPLDSGYCYQSCEPSKPCSQRDDQSSHCVPNGQTVFCQKSKFSNGTVLIKLRIDRTDPRLAGTWSCVHAGQESTKFQVKLDRPISQRKDDGVDRPNDPPPPEPSTVYRDIRPSRQDGLDERPLAYMRKPELIITVLTVLAVSVLINLAFCIRCLVMRSYIDASSEGASNTDCLAACLCLPKDLRKSPSIRMTPVLPRPANWGPALNYSNPNGSYHGSSGIVFPSASVQKFPTLAHPQSPNDQGGFIYYPVNPICGTIRQGQPRMYGASLQPETFSNAQLALAIGNESGEAFHNLIPDQSSSQNMDDSNKPGQFIPSYVRNPSLHASSPSLSHKLMFSNNHQNSFALKPSGLADNPGASQYVLRLQPPILGTHVVYDDVAGGNSSIMRPYSRSPNGSIFEAAQAFIPVAQSRNSQLETDTSRIPEAMPLLNSNRPTNQADQLPSTERSLGMSVTSTGLSLPPLVAPTIRSNPGPVYAQPPRISAEGNQQNKPAGTRTKLNDGAPDVPTSNVNQIGRKTSDNRENEVTHSYAKLDSSQDPPSPNSVGRHKVRPVK</sequence>
<feature type="compositionally biased region" description="Basic and acidic residues" evidence="1">
    <location>
        <begin position="606"/>
        <end position="615"/>
    </location>
</feature>
<keyword evidence="2" id="KW-0812">Transmembrane</keyword>
<name>A0AAV2T9D7_CALDB</name>
<evidence type="ECO:0000256" key="1">
    <source>
        <dbReference type="SAM" id="MobiDB-lite"/>
    </source>
</evidence>
<evidence type="ECO:0000256" key="2">
    <source>
        <dbReference type="SAM" id="Phobius"/>
    </source>
</evidence>
<dbReference type="EMBL" id="CAXLJL010000112">
    <property type="protein sequence ID" value="CAL5132067.1"/>
    <property type="molecule type" value="Genomic_DNA"/>
</dbReference>
<accession>A0AAV2T9D7</accession>
<feature type="signal peptide" evidence="3">
    <location>
        <begin position="1"/>
        <end position="26"/>
    </location>
</feature>
<feature type="compositionally biased region" description="Basic and acidic residues" evidence="1">
    <location>
        <begin position="171"/>
        <end position="186"/>
    </location>
</feature>
<organism evidence="4 5">
    <name type="scientific">Calicophoron daubneyi</name>
    <name type="common">Rumen fluke</name>
    <name type="synonym">Paramphistomum daubneyi</name>
    <dbReference type="NCBI Taxonomy" id="300641"/>
    <lineage>
        <taxon>Eukaryota</taxon>
        <taxon>Metazoa</taxon>
        <taxon>Spiralia</taxon>
        <taxon>Lophotrochozoa</taxon>
        <taxon>Platyhelminthes</taxon>
        <taxon>Trematoda</taxon>
        <taxon>Digenea</taxon>
        <taxon>Plagiorchiida</taxon>
        <taxon>Pronocephalata</taxon>
        <taxon>Paramphistomoidea</taxon>
        <taxon>Paramphistomidae</taxon>
        <taxon>Calicophoron</taxon>
    </lineage>
</organism>
<feature type="transmembrane region" description="Helical" evidence="2">
    <location>
        <begin position="221"/>
        <end position="245"/>
    </location>
</feature>
<evidence type="ECO:0000313" key="5">
    <source>
        <dbReference type="Proteomes" id="UP001497525"/>
    </source>
</evidence>
<feature type="compositionally biased region" description="Polar residues" evidence="1">
    <location>
        <begin position="596"/>
        <end position="605"/>
    </location>
</feature>
<keyword evidence="2" id="KW-0472">Membrane</keyword>
<comment type="caution">
    <text evidence="4">The sequence shown here is derived from an EMBL/GenBank/DDBJ whole genome shotgun (WGS) entry which is preliminary data.</text>
</comment>
<protein>
    <submittedName>
        <fullName evidence="4">Uncharacterized protein</fullName>
    </submittedName>
</protein>
<feature type="compositionally biased region" description="Basic and acidic residues" evidence="1">
    <location>
        <begin position="198"/>
        <end position="211"/>
    </location>
</feature>